<evidence type="ECO:0000313" key="4">
    <source>
        <dbReference type="Proteomes" id="UP000807342"/>
    </source>
</evidence>
<keyword evidence="2" id="KW-1133">Transmembrane helix</keyword>
<proteinExistence type="predicted"/>
<keyword evidence="2" id="KW-0812">Transmembrane</keyword>
<evidence type="ECO:0000313" key="3">
    <source>
        <dbReference type="EMBL" id="KAF9444510.1"/>
    </source>
</evidence>
<protein>
    <recommendedName>
        <fullName evidence="5">Transmembrane protein</fullName>
    </recommendedName>
</protein>
<reference evidence="3" key="1">
    <citation type="submission" date="2020-11" db="EMBL/GenBank/DDBJ databases">
        <authorList>
            <consortium name="DOE Joint Genome Institute"/>
            <person name="Ahrendt S."/>
            <person name="Riley R."/>
            <person name="Andreopoulos W."/>
            <person name="Labutti K."/>
            <person name="Pangilinan J."/>
            <person name="Ruiz-Duenas F.J."/>
            <person name="Barrasa J.M."/>
            <person name="Sanchez-Garcia M."/>
            <person name="Camarero S."/>
            <person name="Miyauchi S."/>
            <person name="Serrano A."/>
            <person name="Linde D."/>
            <person name="Babiker R."/>
            <person name="Drula E."/>
            <person name="Ayuso-Fernandez I."/>
            <person name="Pacheco R."/>
            <person name="Padilla G."/>
            <person name="Ferreira P."/>
            <person name="Barriuso J."/>
            <person name="Kellner H."/>
            <person name="Castanera R."/>
            <person name="Alfaro M."/>
            <person name="Ramirez L."/>
            <person name="Pisabarro A.G."/>
            <person name="Kuo A."/>
            <person name="Tritt A."/>
            <person name="Lipzen A."/>
            <person name="He G."/>
            <person name="Yan M."/>
            <person name="Ng V."/>
            <person name="Cullen D."/>
            <person name="Martin F."/>
            <person name="Rosso M.-N."/>
            <person name="Henrissat B."/>
            <person name="Hibbett D."/>
            <person name="Martinez A.T."/>
            <person name="Grigoriev I.V."/>
        </authorList>
    </citation>
    <scope>NUCLEOTIDE SEQUENCE</scope>
    <source>
        <strain evidence="3">MF-IS2</strain>
    </source>
</reference>
<feature type="region of interest" description="Disordered" evidence="1">
    <location>
        <begin position="80"/>
        <end position="100"/>
    </location>
</feature>
<evidence type="ECO:0000256" key="1">
    <source>
        <dbReference type="SAM" id="MobiDB-lite"/>
    </source>
</evidence>
<comment type="caution">
    <text evidence="3">The sequence shown here is derived from an EMBL/GenBank/DDBJ whole genome shotgun (WGS) entry which is preliminary data.</text>
</comment>
<sequence length="100" mass="11063">MTHVEVPPCVGGPVVVGEAGTVYVCVLLPTRVKWSTSGWLGLIFHESSARGGVVVFLFFLLFSRFRRWRRLVRGEKALLATSNSSSTSNESESESLLSYR</sequence>
<evidence type="ECO:0008006" key="5">
    <source>
        <dbReference type="Google" id="ProtNLM"/>
    </source>
</evidence>
<feature type="transmembrane region" description="Helical" evidence="2">
    <location>
        <begin position="39"/>
        <end position="62"/>
    </location>
</feature>
<accession>A0A9P5X5N3</accession>
<name>A0A9P5X5N3_9AGAR</name>
<organism evidence="3 4">
    <name type="scientific">Macrolepiota fuliginosa MF-IS2</name>
    <dbReference type="NCBI Taxonomy" id="1400762"/>
    <lineage>
        <taxon>Eukaryota</taxon>
        <taxon>Fungi</taxon>
        <taxon>Dikarya</taxon>
        <taxon>Basidiomycota</taxon>
        <taxon>Agaricomycotina</taxon>
        <taxon>Agaricomycetes</taxon>
        <taxon>Agaricomycetidae</taxon>
        <taxon>Agaricales</taxon>
        <taxon>Agaricineae</taxon>
        <taxon>Agaricaceae</taxon>
        <taxon>Macrolepiota</taxon>
    </lineage>
</organism>
<evidence type="ECO:0000256" key="2">
    <source>
        <dbReference type="SAM" id="Phobius"/>
    </source>
</evidence>
<keyword evidence="2" id="KW-0472">Membrane</keyword>
<dbReference type="Proteomes" id="UP000807342">
    <property type="component" value="Unassembled WGS sequence"/>
</dbReference>
<dbReference type="AlphaFoldDB" id="A0A9P5X5N3"/>
<keyword evidence="4" id="KW-1185">Reference proteome</keyword>
<dbReference type="EMBL" id="MU151370">
    <property type="protein sequence ID" value="KAF9444510.1"/>
    <property type="molecule type" value="Genomic_DNA"/>
</dbReference>
<gene>
    <name evidence="3" type="ORF">P691DRAFT_340662</name>
</gene>